<dbReference type="PROSITE" id="PS50146">
    <property type="entry name" value="DAGK"/>
    <property type="match status" value="1"/>
</dbReference>
<comment type="caution">
    <text evidence="2">The sequence shown here is derived from an EMBL/GenBank/DDBJ whole genome shotgun (WGS) entry which is preliminary data.</text>
</comment>
<dbReference type="OrthoDB" id="242257at2759"/>
<sequence>MTEYNLYSDNFKEFKIPNYILVPDSGCESLPDIPSCPVLVFINSKSGGQLGGDLLVTYRALLNKNQVIDLLEEAPDDVLHRLYLNLEKLKNNGDKLALILEERLRIIVAGGDGTAGWLLGVVSDLKLSQPPPIATVPLGTGNNLPFSFGWVGEILLL</sequence>
<evidence type="ECO:0000313" key="3">
    <source>
        <dbReference type="Proteomes" id="UP000585474"/>
    </source>
</evidence>
<evidence type="ECO:0000313" key="2">
    <source>
        <dbReference type="EMBL" id="GFS37226.1"/>
    </source>
</evidence>
<dbReference type="PANTHER" id="PTHR11255">
    <property type="entry name" value="DIACYLGLYCEROL KINASE"/>
    <property type="match status" value="1"/>
</dbReference>
<dbReference type="Gene3D" id="3.40.50.10330">
    <property type="entry name" value="Probable inorganic polyphosphate/atp-NAD kinase, domain 1"/>
    <property type="match status" value="1"/>
</dbReference>
<feature type="domain" description="DAGKc" evidence="1">
    <location>
        <begin position="33"/>
        <end position="157"/>
    </location>
</feature>
<keyword evidence="2" id="KW-0808">Transferase</keyword>
<dbReference type="FunFam" id="3.40.50.10330:FF:000016">
    <property type="entry name" value="Diacylglycerol kinase"/>
    <property type="match status" value="1"/>
</dbReference>
<dbReference type="Proteomes" id="UP000585474">
    <property type="component" value="Unassembled WGS sequence"/>
</dbReference>
<dbReference type="GO" id="GO:0007165">
    <property type="term" value="P:signal transduction"/>
    <property type="evidence" value="ECO:0007669"/>
    <property type="project" value="InterPro"/>
</dbReference>
<reference evidence="3" key="1">
    <citation type="submission" date="2019-07" db="EMBL/GenBank/DDBJ databases">
        <title>De Novo Assembly of kiwifruit Actinidia rufa.</title>
        <authorList>
            <person name="Sugita-Konishi S."/>
            <person name="Sato K."/>
            <person name="Mori E."/>
            <person name="Abe Y."/>
            <person name="Kisaki G."/>
            <person name="Hamano K."/>
            <person name="Suezawa K."/>
            <person name="Otani M."/>
            <person name="Fukuda T."/>
            <person name="Manabe T."/>
            <person name="Gomi K."/>
            <person name="Tabuchi M."/>
            <person name="Akimitsu K."/>
            <person name="Kataoka I."/>
        </authorList>
    </citation>
    <scope>NUCLEOTIDE SEQUENCE [LARGE SCALE GENOMIC DNA]</scope>
    <source>
        <strain evidence="3">cv. Fuchu</strain>
    </source>
</reference>
<dbReference type="InterPro" id="IPR037607">
    <property type="entry name" value="DGK"/>
</dbReference>
<dbReference type="Pfam" id="PF00781">
    <property type="entry name" value="DAGK_cat"/>
    <property type="match status" value="1"/>
</dbReference>
<dbReference type="InterPro" id="IPR001206">
    <property type="entry name" value="Diacylglycerol_kinase_cat_dom"/>
</dbReference>
<dbReference type="InterPro" id="IPR016064">
    <property type="entry name" value="NAD/diacylglycerol_kinase_sf"/>
</dbReference>
<dbReference type="GO" id="GO:0004143">
    <property type="term" value="F:ATP-dependent diacylglycerol kinase activity"/>
    <property type="evidence" value="ECO:0007669"/>
    <property type="project" value="InterPro"/>
</dbReference>
<dbReference type="SUPFAM" id="SSF111331">
    <property type="entry name" value="NAD kinase/diacylglycerol kinase-like"/>
    <property type="match status" value="1"/>
</dbReference>
<dbReference type="PANTHER" id="PTHR11255:SF98">
    <property type="entry name" value="DIACYLGLYCEROL KINASE 5"/>
    <property type="match status" value="1"/>
</dbReference>
<accession>A0A7J0DKS9</accession>
<dbReference type="AlphaFoldDB" id="A0A7J0DKS9"/>
<dbReference type="GO" id="GO:0016020">
    <property type="term" value="C:membrane"/>
    <property type="evidence" value="ECO:0007669"/>
    <property type="project" value="TreeGrafter"/>
</dbReference>
<dbReference type="SMART" id="SM00046">
    <property type="entry name" value="DAGKc"/>
    <property type="match status" value="1"/>
</dbReference>
<keyword evidence="3" id="KW-1185">Reference proteome</keyword>
<keyword evidence="2" id="KW-0418">Kinase</keyword>
<dbReference type="EMBL" id="BJWL01000274">
    <property type="protein sequence ID" value="GFS37226.1"/>
    <property type="molecule type" value="Genomic_DNA"/>
</dbReference>
<proteinExistence type="predicted"/>
<dbReference type="InterPro" id="IPR017438">
    <property type="entry name" value="ATP-NAD_kinase_N"/>
</dbReference>
<evidence type="ECO:0000259" key="1">
    <source>
        <dbReference type="PROSITE" id="PS50146"/>
    </source>
</evidence>
<gene>
    <name evidence="2" type="ORF">Acr_00g0050770</name>
</gene>
<name>A0A7J0DKS9_9ERIC</name>
<protein>
    <submittedName>
        <fullName evidence="2">Diacylglycerol kinase 6</fullName>
    </submittedName>
</protein>
<organism evidence="2 3">
    <name type="scientific">Actinidia rufa</name>
    <dbReference type="NCBI Taxonomy" id="165716"/>
    <lineage>
        <taxon>Eukaryota</taxon>
        <taxon>Viridiplantae</taxon>
        <taxon>Streptophyta</taxon>
        <taxon>Embryophyta</taxon>
        <taxon>Tracheophyta</taxon>
        <taxon>Spermatophyta</taxon>
        <taxon>Magnoliopsida</taxon>
        <taxon>eudicotyledons</taxon>
        <taxon>Gunneridae</taxon>
        <taxon>Pentapetalae</taxon>
        <taxon>asterids</taxon>
        <taxon>Ericales</taxon>
        <taxon>Actinidiaceae</taxon>
        <taxon>Actinidia</taxon>
    </lineage>
</organism>